<reference evidence="5 6" key="1">
    <citation type="submission" date="2023-09" db="EMBL/GenBank/DDBJ databases">
        <title>Pangenome analysis of Batrachochytrium dendrobatidis and related Chytrids.</title>
        <authorList>
            <person name="Yacoub M.N."/>
            <person name="Stajich J.E."/>
            <person name="James T.Y."/>
        </authorList>
    </citation>
    <scope>NUCLEOTIDE SEQUENCE [LARGE SCALE GENOMIC DNA]</scope>
    <source>
        <strain evidence="5 6">JEL0888</strain>
    </source>
</reference>
<keyword evidence="6" id="KW-1185">Reference proteome</keyword>
<sequence>MAQGCPIARQGSSAIVGCDDTGLLVGHASLVNTEAADMPNEQSQRPAAAASSFVVPEPMPHPSQSSLSSTSVDACVALETAQQRSSEARGSIAGGTQGDPKDSGEEHWRRGLEDGKQEPNEALFQASSSKPHAFGRAESDYSRVRASQQGFGDKGTQCREYAPRMAVNDRRAAQHISSDSTDATLSASTAVGRSTLVFARDGMPYDRPCGRVEEAAGAESSGTFAQAEQQGWDASPSRNQVQGLPEASRQSAGSEQGMPAAFGQGREQLHWGYLAPYGSFSTGLGGQWATPHILPSAGSDAHMRIGPLSISYVYKVPIAAPPHIGLAYGGAVPVLQNGYPYNMQRLQLAMGSQGENVEDPWGHGEPHLRFDGPAGEDAAGEASAMRGPRCGDGATQVIGMGCWDHLTNAGSARHENCCASDMGLISAELSGQSTLVGQDDQEAEESVKAATKQRGLGDAQQQAKGRPKMVKGSRKAFHPAARTAKNVAKACVHCKKAHLACDEERPCRRCVHLNKTDCVDVEHKKRGRPRSAHKQEAMKAAAAEAVAAQAIVAVARRRRQAAGPRSEGDTRANTRSTPADGAGERLAKEPKVAARKAVGDVYAGGIDVPMDRAIEGEQQMPHLCGPTHQEPG</sequence>
<protein>
    <recommendedName>
        <fullName evidence="4">Zn(2)-C6 fungal-type domain-containing protein</fullName>
    </recommendedName>
</protein>
<keyword evidence="1" id="KW-0479">Metal-binding</keyword>
<feature type="compositionally biased region" description="Basic and acidic residues" evidence="3">
    <location>
        <begin position="99"/>
        <end position="118"/>
    </location>
</feature>
<feature type="region of interest" description="Disordered" evidence="3">
    <location>
        <begin position="37"/>
        <end position="118"/>
    </location>
</feature>
<accession>A0ABR4N0E1</accession>
<evidence type="ECO:0000313" key="5">
    <source>
        <dbReference type="EMBL" id="KAL2912959.1"/>
    </source>
</evidence>
<dbReference type="Gene3D" id="4.10.240.10">
    <property type="entry name" value="Zn(2)-C6 fungal-type DNA-binding domain"/>
    <property type="match status" value="1"/>
</dbReference>
<dbReference type="PANTHER" id="PTHR47659">
    <property type="entry name" value="ZN(II)2CYS6 TRANSCRIPTION FACTOR (EUROFUNG)-RELATED"/>
    <property type="match status" value="1"/>
</dbReference>
<dbReference type="InterPro" id="IPR050335">
    <property type="entry name" value="ERT1_acuK_gluconeogen_tf"/>
</dbReference>
<dbReference type="PROSITE" id="PS50048">
    <property type="entry name" value="ZN2_CY6_FUNGAL_2"/>
    <property type="match status" value="1"/>
</dbReference>
<evidence type="ECO:0000256" key="1">
    <source>
        <dbReference type="ARBA" id="ARBA00022723"/>
    </source>
</evidence>
<feature type="compositionally biased region" description="Basic and acidic residues" evidence="3">
    <location>
        <begin position="582"/>
        <end position="592"/>
    </location>
</feature>
<feature type="region of interest" description="Disordered" evidence="3">
    <location>
        <begin position="557"/>
        <end position="594"/>
    </location>
</feature>
<feature type="compositionally biased region" description="Polar residues" evidence="3">
    <location>
        <begin position="236"/>
        <end position="254"/>
    </location>
</feature>
<dbReference type="PROSITE" id="PS00463">
    <property type="entry name" value="ZN2_CY6_FUNGAL_1"/>
    <property type="match status" value="1"/>
</dbReference>
<organism evidence="5 6">
    <name type="scientific">Polyrhizophydium stewartii</name>
    <dbReference type="NCBI Taxonomy" id="2732419"/>
    <lineage>
        <taxon>Eukaryota</taxon>
        <taxon>Fungi</taxon>
        <taxon>Fungi incertae sedis</taxon>
        <taxon>Chytridiomycota</taxon>
        <taxon>Chytridiomycota incertae sedis</taxon>
        <taxon>Chytridiomycetes</taxon>
        <taxon>Rhizophydiales</taxon>
        <taxon>Rhizophydiales incertae sedis</taxon>
        <taxon>Polyrhizophydium</taxon>
    </lineage>
</organism>
<dbReference type="SUPFAM" id="SSF57701">
    <property type="entry name" value="Zn2/Cys6 DNA-binding domain"/>
    <property type="match status" value="1"/>
</dbReference>
<evidence type="ECO:0000256" key="2">
    <source>
        <dbReference type="ARBA" id="ARBA00023242"/>
    </source>
</evidence>
<feature type="region of interest" description="Disordered" evidence="3">
    <location>
        <begin position="435"/>
        <end position="473"/>
    </location>
</feature>
<keyword evidence="2" id="KW-0539">Nucleus</keyword>
<feature type="domain" description="Zn(2)-C6 fungal-type" evidence="4">
    <location>
        <begin position="490"/>
        <end position="520"/>
    </location>
</feature>
<dbReference type="Pfam" id="PF00172">
    <property type="entry name" value="Zn_clus"/>
    <property type="match status" value="1"/>
</dbReference>
<feature type="region of interest" description="Disordered" evidence="3">
    <location>
        <begin position="214"/>
        <end position="260"/>
    </location>
</feature>
<feature type="compositionally biased region" description="Polar residues" evidence="3">
    <location>
        <begin position="220"/>
        <end position="229"/>
    </location>
</feature>
<dbReference type="Proteomes" id="UP001527925">
    <property type="component" value="Unassembled WGS sequence"/>
</dbReference>
<evidence type="ECO:0000259" key="4">
    <source>
        <dbReference type="PROSITE" id="PS50048"/>
    </source>
</evidence>
<name>A0ABR4N0E1_9FUNG</name>
<comment type="caution">
    <text evidence="5">The sequence shown here is derived from an EMBL/GenBank/DDBJ whole genome shotgun (WGS) entry which is preliminary data.</text>
</comment>
<dbReference type="InterPro" id="IPR001138">
    <property type="entry name" value="Zn2Cys6_DnaBD"/>
</dbReference>
<evidence type="ECO:0000313" key="6">
    <source>
        <dbReference type="Proteomes" id="UP001527925"/>
    </source>
</evidence>
<dbReference type="PANTHER" id="PTHR47659:SF4">
    <property type="entry name" value="ZN(II)2CYS6 TRANSCRIPTION FACTOR (EUROFUNG)"/>
    <property type="match status" value="1"/>
</dbReference>
<dbReference type="SMART" id="SM00066">
    <property type="entry name" value="GAL4"/>
    <property type="match status" value="1"/>
</dbReference>
<dbReference type="EMBL" id="JADGIZ020000054">
    <property type="protein sequence ID" value="KAL2912959.1"/>
    <property type="molecule type" value="Genomic_DNA"/>
</dbReference>
<gene>
    <name evidence="5" type="ORF">HK105_207525</name>
</gene>
<dbReference type="InterPro" id="IPR036864">
    <property type="entry name" value="Zn2-C6_fun-type_DNA-bd_sf"/>
</dbReference>
<proteinExistence type="predicted"/>
<evidence type="ECO:0000256" key="3">
    <source>
        <dbReference type="SAM" id="MobiDB-lite"/>
    </source>
</evidence>
<dbReference type="CDD" id="cd00067">
    <property type="entry name" value="GAL4"/>
    <property type="match status" value="1"/>
</dbReference>